<dbReference type="HOGENOM" id="CLU_629425_0_0_1"/>
<evidence type="ECO:0000313" key="1">
    <source>
        <dbReference type="EMBL" id="EFX63622.1"/>
    </source>
</evidence>
<reference evidence="1 2" key="1">
    <citation type="journal article" date="2011" name="Science">
        <title>The ecoresponsive genome of Daphnia pulex.</title>
        <authorList>
            <person name="Colbourne J.K."/>
            <person name="Pfrender M.E."/>
            <person name="Gilbert D."/>
            <person name="Thomas W.K."/>
            <person name="Tucker A."/>
            <person name="Oakley T.H."/>
            <person name="Tokishita S."/>
            <person name="Aerts A."/>
            <person name="Arnold G.J."/>
            <person name="Basu M.K."/>
            <person name="Bauer D.J."/>
            <person name="Caceres C.E."/>
            <person name="Carmel L."/>
            <person name="Casola C."/>
            <person name="Choi J.H."/>
            <person name="Detter J.C."/>
            <person name="Dong Q."/>
            <person name="Dusheyko S."/>
            <person name="Eads B.D."/>
            <person name="Frohlich T."/>
            <person name="Geiler-Samerotte K.A."/>
            <person name="Gerlach D."/>
            <person name="Hatcher P."/>
            <person name="Jogdeo S."/>
            <person name="Krijgsveld J."/>
            <person name="Kriventseva E.V."/>
            <person name="Kultz D."/>
            <person name="Laforsch C."/>
            <person name="Lindquist E."/>
            <person name="Lopez J."/>
            <person name="Manak J.R."/>
            <person name="Muller J."/>
            <person name="Pangilinan J."/>
            <person name="Patwardhan R.P."/>
            <person name="Pitluck S."/>
            <person name="Pritham E.J."/>
            <person name="Rechtsteiner A."/>
            <person name="Rho M."/>
            <person name="Rogozin I.B."/>
            <person name="Sakarya O."/>
            <person name="Salamov A."/>
            <person name="Schaack S."/>
            <person name="Shapiro H."/>
            <person name="Shiga Y."/>
            <person name="Skalitzky C."/>
            <person name="Smith Z."/>
            <person name="Souvorov A."/>
            <person name="Sung W."/>
            <person name="Tang Z."/>
            <person name="Tsuchiya D."/>
            <person name="Tu H."/>
            <person name="Vos H."/>
            <person name="Wang M."/>
            <person name="Wolf Y.I."/>
            <person name="Yamagata H."/>
            <person name="Yamada T."/>
            <person name="Ye Y."/>
            <person name="Shaw J.R."/>
            <person name="Andrews J."/>
            <person name="Crease T.J."/>
            <person name="Tang H."/>
            <person name="Lucas S.M."/>
            <person name="Robertson H.M."/>
            <person name="Bork P."/>
            <person name="Koonin E.V."/>
            <person name="Zdobnov E.M."/>
            <person name="Grigoriev I.V."/>
            <person name="Lynch M."/>
            <person name="Boore J.L."/>
        </authorList>
    </citation>
    <scope>NUCLEOTIDE SEQUENCE [LARGE SCALE GENOMIC DNA]</scope>
</reference>
<dbReference type="InParanoid" id="E9HXA8"/>
<dbReference type="Proteomes" id="UP000000305">
    <property type="component" value="Unassembled WGS sequence"/>
</dbReference>
<feature type="non-terminal residue" evidence="1">
    <location>
        <position position="437"/>
    </location>
</feature>
<name>E9HXA8_DAPPU</name>
<gene>
    <name evidence="1" type="ORF">DAPPUDRAFT_119052</name>
</gene>
<accession>E9HXA8</accession>
<sequence>MRSIFIYTKRQSDDIADIKKRTYSQTQQTGVTEQALMSAIVRANEITNKRHTQATNNERLTQSLLEPFRDVKTGFFEGIGSVFGQSIGKGMQSSLEKMMGNSFNNAGKRFVDFAKINYQNDSFGKLASGNRSAYLQAGQTQTTVNQQQRVLAVGGQVSKPYQTESALRKTIETRLGEISKLQGSENDLLKAKTRFTEIKTAFKSAYEKFQESLNKGNLDLAKSYADVISRMSKVAAKEIDTTKAKLKAAGVPSQFGSEIATLAGSTKGVITSRYVNPSERNLNLANKLNNQSQQSIKIGSDVLAGVRVGLMQGKGATYSASAAIAEIMLKAMRDKLGIKSPATAFINMMKFVGQGIAVGLNQAKGLVTTAASALGDSVINPVKEKVTQGIKFATGQTFAQRRAQATAAKEPGSEAFFDRQLARFGNFITQGIKKGLG</sequence>
<organism evidence="1 2">
    <name type="scientific">Daphnia pulex</name>
    <name type="common">Water flea</name>
    <dbReference type="NCBI Taxonomy" id="6669"/>
    <lineage>
        <taxon>Eukaryota</taxon>
        <taxon>Metazoa</taxon>
        <taxon>Ecdysozoa</taxon>
        <taxon>Arthropoda</taxon>
        <taxon>Crustacea</taxon>
        <taxon>Branchiopoda</taxon>
        <taxon>Diplostraca</taxon>
        <taxon>Cladocera</taxon>
        <taxon>Anomopoda</taxon>
        <taxon>Daphniidae</taxon>
        <taxon>Daphnia</taxon>
    </lineage>
</organism>
<dbReference type="AlphaFoldDB" id="E9HXA8"/>
<proteinExistence type="predicted"/>
<keyword evidence="2" id="KW-1185">Reference proteome</keyword>
<evidence type="ECO:0000313" key="2">
    <source>
        <dbReference type="Proteomes" id="UP000000305"/>
    </source>
</evidence>
<protein>
    <submittedName>
        <fullName evidence="1">Uncharacterized protein</fullName>
    </submittedName>
</protein>
<dbReference type="EMBL" id="GL733022">
    <property type="protein sequence ID" value="EFX63622.1"/>
    <property type="molecule type" value="Genomic_DNA"/>
</dbReference>
<dbReference type="KEGG" id="dpx:DAPPUDRAFT_119052"/>